<evidence type="ECO:0000313" key="2">
    <source>
        <dbReference type="Proteomes" id="UP000799441"/>
    </source>
</evidence>
<dbReference type="Proteomes" id="UP000799441">
    <property type="component" value="Unassembled WGS sequence"/>
</dbReference>
<sequence length="83" mass="9651">ENSANKKRIPTLVYKEGDKVWLDLCNYNSLRLKKSLDAKHAKYIVDKVISLVSIHLSRIPSNIYLVFYTDLLWPASHDPLPRQ</sequence>
<organism evidence="1 2">
    <name type="scientific">Polychaeton citri CBS 116435</name>
    <dbReference type="NCBI Taxonomy" id="1314669"/>
    <lineage>
        <taxon>Eukaryota</taxon>
        <taxon>Fungi</taxon>
        <taxon>Dikarya</taxon>
        <taxon>Ascomycota</taxon>
        <taxon>Pezizomycotina</taxon>
        <taxon>Dothideomycetes</taxon>
        <taxon>Dothideomycetidae</taxon>
        <taxon>Capnodiales</taxon>
        <taxon>Capnodiaceae</taxon>
        <taxon>Polychaeton</taxon>
    </lineage>
</organism>
<feature type="non-terminal residue" evidence="1">
    <location>
        <position position="1"/>
    </location>
</feature>
<protein>
    <submittedName>
        <fullName evidence="1">Uncharacterized protein</fullName>
    </submittedName>
</protein>
<comment type="caution">
    <text evidence="1">The sequence shown here is derived from an EMBL/GenBank/DDBJ whole genome shotgun (WGS) entry which is preliminary data.</text>
</comment>
<gene>
    <name evidence="1" type="ORF">K431DRAFT_236067</name>
</gene>
<dbReference type="EMBL" id="MU003893">
    <property type="protein sequence ID" value="KAF2716124.1"/>
    <property type="molecule type" value="Genomic_DNA"/>
</dbReference>
<evidence type="ECO:0000313" key="1">
    <source>
        <dbReference type="EMBL" id="KAF2716124.1"/>
    </source>
</evidence>
<keyword evidence="2" id="KW-1185">Reference proteome</keyword>
<name>A0A9P4PY04_9PEZI</name>
<dbReference type="OrthoDB" id="5599418at2759"/>
<dbReference type="AlphaFoldDB" id="A0A9P4PY04"/>
<proteinExistence type="predicted"/>
<accession>A0A9P4PY04</accession>
<reference evidence="1" key="1">
    <citation type="journal article" date="2020" name="Stud. Mycol.">
        <title>101 Dothideomycetes genomes: a test case for predicting lifestyles and emergence of pathogens.</title>
        <authorList>
            <person name="Haridas S."/>
            <person name="Albert R."/>
            <person name="Binder M."/>
            <person name="Bloem J."/>
            <person name="Labutti K."/>
            <person name="Salamov A."/>
            <person name="Andreopoulos B."/>
            <person name="Baker S."/>
            <person name="Barry K."/>
            <person name="Bills G."/>
            <person name="Bluhm B."/>
            <person name="Cannon C."/>
            <person name="Castanera R."/>
            <person name="Culley D."/>
            <person name="Daum C."/>
            <person name="Ezra D."/>
            <person name="Gonzalez J."/>
            <person name="Henrissat B."/>
            <person name="Kuo A."/>
            <person name="Liang C."/>
            <person name="Lipzen A."/>
            <person name="Lutzoni F."/>
            <person name="Magnuson J."/>
            <person name="Mondo S."/>
            <person name="Nolan M."/>
            <person name="Ohm R."/>
            <person name="Pangilinan J."/>
            <person name="Park H.-J."/>
            <person name="Ramirez L."/>
            <person name="Alfaro M."/>
            <person name="Sun H."/>
            <person name="Tritt A."/>
            <person name="Yoshinaga Y."/>
            <person name="Zwiers L.-H."/>
            <person name="Turgeon B."/>
            <person name="Goodwin S."/>
            <person name="Spatafora J."/>
            <person name="Crous P."/>
            <person name="Grigoriev I."/>
        </authorList>
    </citation>
    <scope>NUCLEOTIDE SEQUENCE</scope>
    <source>
        <strain evidence="1">CBS 116435</strain>
    </source>
</reference>